<feature type="binding site" evidence="8">
    <location>
        <begin position="224"/>
        <end position="225"/>
    </location>
    <ligand>
        <name>substrate</name>
    </ligand>
</feature>
<evidence type="ECO:0000256" key="5">
    <source>
        <dbReference type="ARBA" id="ARBA00023154"/>
    </source>
</evidence>
<comment type="caution">
    <text evidence="8">Lacks conserved residue(s) required for the propagation of feature annotation.</text>
</comment>
<feature type="binding site" evidence="8">
    <location>
        <begin position="234"/>
        <end position="235"/>
    </location>
    <ligand>
        <name>substrate</name>
    </ligand>
</feature>
<feature type="binding site" evidence="8">
    <location>
        <position position="68"/>
    </location>
    <ligand>
        <name>substrate</name>
    </ligand>
</feature>
<feature type="site" description="Could be important to modulate the pK values of the two catalytic cysteine residues" evidence="8">
    <location>
        <position position="160"/>
    </location>
</feature>
<keyword evidence="5 8" id="KW-0457">Lysine biosynthesis</keyword>
<dbReference type="PANTHER" id="PTHR31689:SF0">
    <property type="entry name" value="DIAMINOPIMELATE EPIMERASE"/>
    <property type="match status" value="1"/>
</dbReference>
<feature type="binding site" evidence="8">
    <location>
        <position position="18"/>
    </location>
    <ligand>
        <name>substrate</name>
    </ligand>
</feature>
<dbReference type="Pfam" id="PF01678">
    <property type="entry name" value="DAP_epimerase"/>
    <property type="match status" value="2"/>
</dbReference>
<dbReference type="SUPFAM" id="SSF54506">
    <property type="entry name" value="Diaminopimelate epimerase-like"/>
    <property type="match status" value="2"/>
</dbReference>
<sequence length="302" mass="32390">MTALRPSTRIAKAHGTGNSFVVYTDADDTNDIDAVEVRRLCSPAFGIGADGLMRAVMKDGRWFMDYRNSDGSIAEMCGNGIRVFVDHLRREGLMANEEIEVGTRGGVRTVRVIDQGDEAEVLYRVDMGPAQSSGTADIDVTIPGIERALRGIFVDMPNPHTVVALAGEEELQDIIFPTTDASEAPEVMRPTYAPSNERGTNLEAVVDLTDPEDQSGHIRLRVLERGVGETLACGTGCCAAALATAIRRGEGAPASWIVDVPGGRVWVDLDGVLNWENGQPHVTDASVILTGPATRVATFELV</sequence>
<feature type="site" description="Could be important to modulate the pK values of the two catalytic cysteine residues" evidence="8">
    <location>
        <position position="224"/>
    </location>
</feature>
<dbReference type="Proteomes" id="UP000234545">
    <property type="component" value="Unassembled WGS sequence"/>
</dbReference>
<evidence type="ECO:0000256" key="6">
    <source>
        <dbReference type="ARBA" id="ARBA00023235"/>
    </source>
</evidence>
<comment type="function">
    <text evidence="8">Catalyzes the stereoinversion of LL-2,6-diaminopimelate (L,L-DAP) to meso-diaminopimelate (meso-DAP), a precursor of L-lysine and an essential component of the bacterial peptidoglycan.</text>
</comment>
<accession>A0A2I1I6Q6</accession>
<comment type="catalytic activity">
    <reaction evidence="7 8">
        <text>(2S,6S)-2,6-diaminopimelate = meso-2,6-diaminopimelate</text>
        <dbReference type="Rhea" id="RHEA:15393"/>
        <dbReference type="ChEBI" id="CHEBI:57609"/>
        <dbReference type="ChEBI" id="CHEBI:57791"/>
        <dbReference type="EC" id="5.1.1.7"/>
    </reaction>
</comment>
<evidence type="ECO:0000256" key="9">
    <source>
        <dbReference type="PROSITE-ProRule" id="PRU10125"/>
    </source>
</evidence>
<dbReference type="HAMAP" id="MF_00197">
    <property type="entry name" value="DAP_epimerase"/>
    <property type="match status" value="1"/>
</dbReference>
<proteinExistence type="inferred from homology"/>
<comment type="similarity">
    <text evidence="2 8">Belongs to the diaminopimelate epimerase family.</text>
</comment>
<dbReference type="GO" id="GO:0009089">
    <property type="term" value="P:lysine biosynthetic process via diaminopimelate"/>
    <property type="evidence" value="ECO:0007669"/>
    <property type="project" value="UniProtKB-UniRule"/>
</dbReference>
<dbReference type="UniPathway" id="UPA00034">
    <property type="reaction ID" value="UER00025"/>
</dbReference>
<dbReference type="InterPro" id="IPR018510">
    <property type="entry name" value="DAP_epimerase_AS"/>
</dbReference>
<dbReference type="InterPro" id="IPR001653">
    <property type="entry name" value="DAP_epimerase_DapF"/>
</dbReference>
<dbReference type="PROSITE" id="PS01326">
    <property type="entry name" value="DAP_EPIMERASE"/>
    <property type="match status" value="1"/>
</dbReference>
<dbReference type="NCBIfam" id="TIGR00652">
    <property type="entry name" value="DapF"/>
    <property type="match status" value="1"/>
</dbReference>
<protein>
    <recommendedName>
        <fullName evidence="3 8">Diaminopimelate epimerase</fullName>
        <shortName evidence="8">DAP epimerase</shortName>
        <ecNumber evidence="3 8">5.1.1.7</ecNumber>
    </recommendedName>
    <alternativeName>
        <fullName evidence="8">PLP-independent amino acid racemase</fullName>
    </alternativeName>
</protein>
<reference evidence="10 11" key="1">
    <citation type="submission" date="2017-12" db="EMBL/GenBank/DDBJ databases">
        <title>Phylogenetic diversity of female urinary microbiome.</title>
        <authorList>
            <person name="Thomas-White K."/>
            <person name="Wolfe A.J."/>
        </authorList>
    </citation>
    <scope>NUCLEOTIDE SEQUENCE [LARGE SCALE GENOMIC DNA]</scope>
    <source>
        <strain evidence="10 11">UMB0250</strain>
    </source>
</reference>
<dbReference type="AlphaFoldDB" id="A0A2I1I6Q6"/>
<dbReference type="EC" id="5.1.1.7" evidence="3 8"/>
<evidence type="ECO:0000256" key="7">
    <source>
        <dbReference type="ARBA" id="ARBA00051712"/>
    </source>
</evidence>
<comment type="subcellular location">
    <subcellularLocation>
        <location evidence="8">Cytoplasm</location>
    </subcellularLocation>
</comment>
<keyword evidence="4 8" id="KW-0028">Amino-acid biosynthesis</keyword>
<evidence type="ECO:0000256" key="8">
    <source>
        <dbReference type="HAMAP-Rule" id="MF_00197"/>
    </source>
</evidence>
<feature type="binding site" evidence="8">
    <location>
        <position position="201"/>
    </location>
    <ligand>
        <name>substrate</name>
    </ligand>
</feature>
<dbReference type="RefSeq" id="WP_101627316.1">
    <property type="nucleotide sequence ID" value="NZ_PKKJ01000001.1"/>
</dbReference>
<evidence type="ECO:0000313" key="10">
    <source>
        <dbReference type="EMBL" id="PKY66806.1"/>
    </source>
</evidence>
<feature type="active site" description="Proton acceptor" evidence="8">
    <location>
        <position position="233"/>
    </location>
</feature>
<dbReference type="OrthoDB" id="9805408at2"/>
<comment type="subunit">
    <text evidence="8">Homodimer.</text>
</comment>
<evidence type="ECO:0000313" key="11">
    <source>
        <dbReference type="Proteomes" id="UP000234545"/>
    </source>
</evidence>
<feature type="binding site" evidence="8">
    <location>
        <position position="158"/>
    </location>
    <ligand>
        <name>substrate</name>
    </ligand>
</feature>
<comment type="pathway">
    <text evidence="1 8">Amino-acid biosynthesis; L-lysine biosynthesis via DAP pathway; DL-2,6-diaminopimelate from LL-2,6-diaminopimelate: step 1/1.</text>
</comment>
<dbReference type="GO" id="GO:0005829">
    <property type="term" value="C:cytosol"/>
    <property type="evidence" value="ECO:0007669"/>
    <property type="project" value="TreeGrafter"/>
</dbReference>
<evidence type="ECO:0000256" key="3">
    <source>
        <dbReference type="ARBA" id="ARBA00013080"/>
    </source>
</evidence>
<dbReference type="GO" id="GO:0008837">
    <property type="term" value="F:diaminopimelate epimerase activity"/>
    <property type="evidence" value="ECO:0007669"/>
    <property type="project" value="UniProtKB-UniRule"/>
</dbReference>
<feature type="binding site" evidence="8">
    <location>
        <begin position="78"/>
        <end position="79"/>
    </location>
    <ligand>
        <name>substrate</name>
    </ligand>
</feature>
<evidence type="ECO:0000256" key="4">
    <source>
        <dbReference type="ARBA" id="ARBA00022605"/>
    </source>
</evidence>
<dbReference type="Gene3D" id="3.10.310.10">
    <property type="entry name" value="Diaminopimelate Epimerase, Chain A, domain 1"/>
    <property type="match status" value="2"/>
</dbReference>
<gene>
    <name evidence="8 10" type="primary">dapF</name>
    <name evidence="10" type="ORF">CYJ25_00735</name>
</gene>
<comment type="caution">
    <text evidence="10">The sequence shown here is derived from an EMBL/GenBank/DDBJ whole genome shotgun (WGS) entry which is preliminary data.</text>
</comment>
<keyword evidence="8" id="KW-0963">Cytoplasm</keyword>
<feature type="active site" evidence="9">
    <location>
        <position position="77"/>
    </location>
</feature>
<keyword evidence="6 8" id="KW-0413">Isomerase</keyword>
<dbReference type="EMBL" id="PKKJ01000001">
    <property type="protein sequence ID" value="PKY66806.1"/>
    <property type="molecule type" value="Genomic_DNA"/>
</dbReference>
<name>A0A2I1I6Q6_9ACTO</name>
<organism evidence="10 11">
    <name type="scientific">Schaalia turicensis</name>
    <dbReference type="NCBI Taxonomy" id="131111"/>
    <lineage>
        <taxon>Bacteria</taxon>
        <taxon>Bacillati</taxon>
        <taxon>Actinomycetota</taxon>
        <taxon>Actinomycetes</taxon>
        <taxon>Actinomycetales</taxon>
        <taxon>Actinomycetaceae</taxon>
        <taxon>Schaalia</taxon>
    </lineage>
</organism>
<dbReference type="PANTHER" id="PTHR31689">
    <property type="entry name" value="DIAMINOPIMELATE EPIMERASE, CHLOROPLASTIC"/>
    <property type="match status" value="1"/>
</dbReference>
<evidence type="ECO:0000256" key="2">
    <source>
        <dbReference type="ARBA" id="ARBA00010219"/>
    </source>
</evidence>
<evidence type="ECO:0000256" key="1">
    <source>
        <dbReference type="ARBA" id="ARBA00005196"/>
    </source>
</evidence>
<feature type="active site" description="Proton donor" evidence="8">
    <location>
        <position position="77"/>
    </location>
</feature>